<sequence>MGNNRRDHVVYNLVQGDGELRHMRHEKGVLGGVAAFSVVYDSVQWMDKNGSSDLVLFQNALAEFETMDKKTTKSNPPTPEKPPMTLISSFSTIAESTDDHEICDGYLIEKATTTTS</sequence>
<comment type="caution">
    <text evidence="1">The sequence shown here is derived from an EMBL/GenBank/DDBJ whole genome shotgun (WGS) entry which is preliminary data.</text>
</comment>
<gene>
    <name evidence="1" type="ORF">Tci_013805</name>
</gene>
<dbReference type="AlphaFoldDB" id="A0A6L2JZ55"/>
<name>A0A6L2JZ55_TANCI</name>
<dbReference type="EMBL" id="BKCJ010001489">
    <property type="protein sequence ID" value="GEU41827.1"/>
    <property type="molecule type" value="Genomic_DNA"/>
</dbReference>
<organism evidence="1">
    <name type="scientific">Tanacetum cinerariifolium</name>
    <name type="common">Dalmatian daisy</name>
    <name type="synonym">Chrysanthemum cinerariifolium</name>
    <dbReference type="NCBI Taxonomy" id="118510"/>
    <lineage>
        <taxon>Eukaryota</taxon>
        <taxon>Viridiplantae</taxon>
        <taxon>Streptophyta</taxon>
        <taxon>Embryophyta</taxon>
        <taxon>Tracheophyta</taxon>
        <taxon>Spermatophyta</taxon>
        <taxon>Magnoliopsida</taxon>
        <taxon>eudicotyledons</taxon>
        <taxon>Gunneridae</taxon>
        <taxon>Pentapetalae</taxon>
        <taxon>asterids</taxon>
        <taxon>campanulids</taxon>
        <taxon>Asterales</taxon>
        <taxon>Asteraceae</taxon>
        <taxon>Asteroideae</taxon>
        <taxon>Anthemideae</taxon>
        <taxon>Anthemidinae</taxon>
        <taxon>Tanacetum</taxon>
    </lineage>
</organism>
<accession>A0A6L2JZ55</accession>
<evidence type="ECO:0000313" key="1">
    <source>
        <dbReference type="EMBL" id="GEU41827.1"/>
    </source>
</evidence>
<reference evidence="1" key="1">
    <citation type="journal article" date="2019" name="Sci. Rep.">
        <title>Draft genome of Tanacetum cinerariifolium, the natural source of mosquito coil.</title>
        <authorList>
            <person name="Yamashiro T."/>
            <person name="Shiraishi A."/>
            <person name="Satake H."/>
            <person name="Nakayama K."/>
        </authorList>
    </citation>
    <scope>NUCLEOTIDE SEQUENCE</scope>
</reference>
<protein>
    <submittedName>
        <fullName evidence="1">Uncharacterized protein</fullName>
    </submittedName>
</protein>
<proteinExistence type="predicted"/>